<dbReference type="SUPFAM" id="SSF53448">
    <property type="entry name" value="Nucleotide-diphospho-sugar transferases"/>
    <property type="match status" value="1"/>
</dbReference>
<accession>A0ABQ4FJA1</accession>
<feature type="domain" description="Glycosyltransferase 2-like" evidence="1">
    <location>
        <begin position="12"/>
        <end position="165"/>
    </location>
</feature>
<dbReference type="EMBL" id="BOOB01000039">
    <property type="protein sequence ID" value="GIH34853.1"/>
    <property type="molecule type" value="Genomic_DNA"/>
</dbReference>
<sequence length="281" mass="30284">MPPPKGSPVLEIVIPARNEEARIAKGLSELCAKLAALPYPARIVVVDNASTDATPDVVRALPPRTTPIRLIRCETRGKGAAVRAGLLATTAPLVGFCDVDMATDLAALDTVVRLLVAGQPAVIGSRAAPGSVVEARHSRVRRLGARVFRALARRVTGPIGDTQCGFKFFHGDLARRAARRLRTTGFAFDVELLAHVHLLGAGVREIPVTWRDVGGSTFSCWRHSWGVFLQIAVIWVRTRSGRRAARPRLALASTRPFAEPLSPDHTAFDHTAFDHTPPVTA</sequence>
<evidence type="ECO:0000313" key="2">
    <source>
        <dbReference type="EMBL" id="GIH34853.1"/>
    </source>
</evidence>
<dbReference type="PANTHER" id="PTHR10859:SF91">
    <property type="entry name" value="DOLICHYL-PHOSPHATE BETA-GLUCOSYLTRANSFERASE"/>
    <property type="match status" value="1"/>
</dbReference>
<proteinExistence type="predicted"/>
<evidence type="ECO:0000313" key="3">
    <source>
        <dbReference type="Proteomes" id="UP000651728"/>
    </source>
</evidence>
<protein>
    <recommendedName>
        <fullName evidence="1">Glycosyltransferase 2-like domain-containing protein</fullName>
    </recommendedName>
</protein>
<comment type="caution">
    <text evidence="2">The sequence shown here is derived from an EMBL/GenBank/DDBJ whole genome shotgun (WGS) entry which is preliminary data.</text>
</comment>
<dbReference type="InterPro" id="IPR001173">
    <property type="entry name" value="Glyco_trans_2-like"/>
</dbReference>
<organism evidence="2 3">
    <name type="scientific">Microbispora amethystogenes</name>
    <dbReference type="NCBI Taxonomy" id="1427754"/>
    <lineage>
        <taxon>Bacteria</taxon>
        <taxon>Bacillati</taxon>
        <taxon>Actinomycetota</taxon>
        <taxon>Actinomycetes</taxon>
        <taxon>Streptosporangiales</taxon>
        <taxon>Streptosporangiaceae</taxon>
        <taxon>Microbispora</taxon>
    </lineage>
</organism>
<name>A0ABQ4FJA1_9ACTN</name>
<keyword evidence="3" id="KW-1185">Reference proteome</keyword>
<reference evidence="2 3" key="1">
    <citation type="submission" date="2021-01" db="EMBL/GenBank/DDBJ databases">
        <title>Whole genome shotgun sequence of Microbispora amethystogenes NBRC 101907.</title>
        <authorList>
            <person name="Komaki H."/>
            <person name="Tamura T."/>
        </authorList>
    </citation>
    <scope>NUCLEOTIDE SEQUENCE [LARGE SCALE GENOMIC DNA]</scope>
    <source>
        <strain evidence="2 3">NBRC 101907</strain>
    </source>
</reference>
<dbReference type="InterPro" id="IPR029044">
    <property type="entry name" value="Nucleotide-diphossugar_trans"/>
</dbReference>
<dbReference type="Pfam" id="PF00535">
    <property type="entry name" value="Glycos_transf_2"/>
    <property type="match status" value="1"/>
</dbReference>
<evidence type="ECO:0000259" key="1">
    <source>
        <dbReference type="Pfam" id="PF00535"/>
    </source>
</evidence>
<dbReference type="Gene3D" id="3.90.550.10">
    <property type="entry name" value="Spore Coat Polysaccharide Biosynthesis Protein SpsA, Chain A"/>
    <property type="match status" value="1"/>
</dbReference>
<dbReference type="Proteomes" id="UP000651728">
    <property type="component" value="Unassembled WGS sequence"/>
</dbReference>
<dbReference type="PANTHER" id="PTHR10859">
    <property type="entry name" value="GLYCOSYL TRANSFERASE"/>
    <property type="match status" value="1"/>
</dbReference>
<gene>
    <name evidence="2" type="ORF">Mam01_50170</name>
</gene>
<dbReference type="RefSeq" id="WP_204287626.1">
    <property type="nucleotide sequence ID" value="NZ_BAABEJ010000012.1"/>
</dbReference>